<feature type="region of interest" description="Disordered" evidence="2">
    <location>
        <begin position="630"/>
        <end position="650"/>
    </location>
</feature>
<feature type="domain" description="Amidase" evidence="3">
    <location>
        <begin position="479"/>
        <end position="555"/>
    </location>
</feature>
<comment type="caution">
    <text evidence="4">The sequence shown here is derived from an EMBL/GenBank/DDBJ whole genome shotgun (WGS) entry which is preliminary data.</text>
</comment>
<evidence type="ECO:0000313" key="5">
    <source>
        <dbReference type="Proteomes" id="UP001465755"/>
    </source>
</evidence>
<dbReference type="SUPFAM" id="SSF75304">
    <property type="entry name" value="Amidase signature (AS) enzymes"/>
    <property type="match status" value="1"/>
</dbReference>
<dbReference type="AlphaFoldDB" id="A0AAW1NMV2"/>
<dbReference type="InterPro" id="IPR023631">
    <property type="entry name" value="Amidase_dom"/>
</dbReference>
<name>A0AAW1NMV2_9CHLO</name>
<dbReference type="Gene3D" id="3.90.1300.10">
    <property type="entry name" value="Amidase signature (AS) domain"/>
    <property type="match status" value="1"/>
</dbReference>
<dbReference type="PROSITE" id="PS00571">
    <property type="entry name" value="AMIDASES"/>
    <property type="match status" value="1"/>
</dbReference>
<dbReference type="Pfam" id="PF01425">
    <property type="entry name" value="Amidase"/>
    <property type="match status" value="2"/>
</dbReference>
<dbReference type="InterPro" id="IPR036928">
    <property type="entry name" value="AS_sf"/>
</dbReference>
<evidence type="ECO:0000313" key="4">
    <source>
        <dbReference type="EMBL" id="KAK9792039.1"/>
    </source>
</evidence>
<evidence type="ECO:0000259" key="3">
    <source>
        <dbReference type="Pfam" id="PF01425"/>
    </source>
</evidence>
<comment type="similarity">
    <text evidence="1">Belongs to the amidase family.</text>
</comment>
<proteinExistence type="inferred from homology"/>
<dbReference type="PANTHER" id="PTHR42678">
    <property type="entry name" value="AMIDASE"/>
    <property type="match status" value="1"/>
</dbReference>
<dbReference type="InterPro" id="IPR020556">
    <property type="entry name" value="Amidase_CS"/>
</dbReference>
<feature type="domain" description="Amidase" evidence="3">
    <location>
        <begin position="79"/>
        <end position="363"/>
    </location>
</feature>
<dbReference type="Proteomes" id="UP001465755">
    <property type="component" value="Unassembled WGS sequence"/>
</dbReference>
<gene>
    <name evidence="4" type="ORF">WJX73_000584</name>
</gene>
<keyword evidence="5" id="KW-1185">Reference proteome</keyword>
<dbReference type="PANTHER" id="PTHR42678:SF34">
    <property type="entry name" value="OS04G0183300 PROTEIN"/>
    <property type="match status" value="1"/>
</dbReference>
<evidence type="ECO:0000256" key="2">
    <source>
        <dbReference type="SAM" id="MobiDB-lite"/>
    </source>
</evidence>
<reference evidence="4 5" key="1">
    <citation type="journal article" date="2024" name="Nat. Commun.">
        <title>Phylogenomics reveals the evolutionary origins of lichenization in chlorophyte algae.</title>
        <authorList>
            <person name="Puginier C."/>
            <person name="Libourel C."/>
            <person name="Otte J."/>
            <person name="Skaloud P."/>
            <person name="Haon M."/>
            <person name="Grisel S."/>
            <person name="Petersen M."/>
            <person name="Berrin J.G."/>
            <person name="Delaux P.M."/>
            <person name="Dal Grande F."/>
            <person name="Keller J."/>
        </authorList>
    </citation>
    <scope>NUCLEOTIDE SEQUENCE [LARGE SCALE GENOMIC DNA]</scope>
    <source>
        <strain evidence="4 5">SAG 2036</strain>
    </source>
</reference>
<protein>
    <recommendedName>
        <fullName evidence="3">Amidase domain-containing protein</fullName>
    </recommendedName>
</protein>
<organism evidence="4 5">
    <name type="scientific">Symbiochloris irregularis</name>
    <dbReference type="NCBI Taxonomy" id="706552"/>
    <lineage>
        <taxon>Eukaryota</taxon>
        <taxon>Viridiplantae</taxon>
        <taxon>Chlorophyta</taxon>
        <taxon>core chlorophytes</taxon>
        <taxon>Trebouxiophyceae</taxon>
        <taxon>Trebouxiales</taxon>
        <taxon>Trebouxiaceae</taxon>
        <taxon>Symbiochloris</taxon>
    </lineage>
</organism>
<accession>A0AAW1NMV2</accession>
<evidence type="ECO:0000256" key="1">
    <source>
        <dbReference type="ARBA" id="ARBA00009199"/>
    </source>
</evidence>
<sequence length="650" mass="70200">MLLASPLRTGASTTPFANKTYGVGALRYELYETYNTQPVTVAAATGYCTSGTPVIDMEELTIAAAHAAMLNGSLTCTQLVQAYNQRIAAYDKLSGLNSIIALSPTALSDAAALDQQLMEYMDSGEALPPLFCMPTLVKDLYDFKGLPSTAGAVALEDNFPTQDCTVIKKIKAQGAIIIAKTTMSEWAFSAVHSIGSVFGVVRNPYDLDRSTGGSSGGTAAGMAANLGLMGFGSDTGSSIRTPSAFASLVGIRPSAGLISRAGLVPLDFYRDTAGPIGRTVTDVATTFGALPGYDPLDTLTESIALFNVTIPDNYTQFLVEDGLQGKRIGVMMNLATRPKYDPEVLAVFLKAVQDMEDAGATIVMNVTLEGNSLGDMDFEPDSHFQQWYVGYGEDGHWETVEGKCALWKESLEQYLATAGSHYKRAVDIFYDGLVHPISIDSVQADLVNYNQSNTYPEGYPNVTCGCRAWYEEPCQGEVSARFTDMLDDNELDVVVFPVQNNPPPYIGDWNASFARNTYLSPMTGTPAITVPMGFTTGGLPTGIMIQGRHWDEPTLFTVAYGYEQATKHRMPSPLFPECTTPNYVPLDDVIVASSDEYNYAYAPLASPLVPQQPVTAAGRRLRGLPAHHGFESGREWGESQQTGHDLKYFN</sequence>
<dbReference type="EMBL" id="JALJOQ010000168">
    <property type="protein sequence ID" value="KAK9792039.1"/>
    <property type="molecule type" value="Genomic_DNA"/>
</dbReference>